<feature type="transmembrane region" description="Helical" evidence="1">
    <location>
        <begin position="77"/>
        <end position="95"/>
    </location>
</feature>
<keyword evidence="3" id="KW-1185">Reference proteome</keyword>
<comment type="caution">
    <text evidence="2">The sequence shown here is derived from an EMBL/GenBank/DDBJ whole genome shotgun (WGS) entry which is preliminary data.</text>
</comment>
<accession>A0A3L9XYI5</accession>
<dbReference type="EMBL" id="RCNT01000007">
    <property type="protein sequence ID" value="RMA41584.1"/>
    <property type="molecule type" value="Genomic_DNA"/>
</dbReference>
<dbReference type="Proteomes" id="UP000281343">
    <property type="component" value="Unassembled WGS sequence"/>
</dbReference>
<dbReference type="RefSeq" id="WP_121898841.1">
    <property type="nucleotide sequence ID" value="NZ_RCNT01000007.1"/>
</dbReference>
<keyword evidence="1" id="KW-1133">Transmembrane helix</keyword>
<dbReference type="AlphaFoldDB" id="A0A3L9XYI5"/>
<evidence type="ECO:0000313" key="2">
    <source>
        <dbReference type="EMBL" id="RMA41584.1"/>
    </source>
</evidence>
<feature type="transmembrane region" description="Helical" evidence="1">
    <location>
        <begin position="12"/>
        <end position="34"/>
    </location>
</feature>
<evidence type="ECO:0000256" key="1">
    <source>
        <dbReference type="SAM" id="Phobius"/>
    </source>
</evidence>
<evidence type="ECO:0000313" key="3">
    <source>
        <dbReference type="Proteomes" id="UP000281343"/>
    </source>
</evidence>
<reference evidence="2 3" key="1">
    <citation type="submission" date="2018-10" db="EMBL/GenBank/DDBJ databases">
        <authorList>
            <person name="Jung H.S."/>
            <person name="Jeon C.O."/>
        </authorList>
    </citation>
    <scope>NUCLEOTIDE SEQUENCE [LARGE SCALE GENOMIC DNA]</scope>
    <source>
        <strain evidence="2 3">MA-7-27</strain>
    </source>
</reference>
<keyword evidence="1" id="KW-0812">Transmembrane</keyword>
<keyword evidence="1" id="KW-0472">Membrane</keyword>
<dbReference type="OrthoDB" id="9873579at2"/>
<organism evidence="2 3">
    <name type="scientific">Rhodophyticola porphyridii</name>
    <dbReference type="NCBI Taxonomy" id="1852017"/>
    <lineage>
        <taxon>Bacteria</taxon>
        <taxon>Pseudomonadati</taxon>
        <taxon>Pseudomonadota</taxon>
        <taxon>Alphaproteobacteria</taxon>
        <taxon>Rhodobacterales</taxon>
        <taxon>Roseobacteraceae</taxon>
        <taxon>Rhodophyticola</taxon>
    </lineage>
</organism>
<feature type="transmembrane region" description="Helical" evidence="1">
    <location>
        <begin position="40"/>
        <end position="65"/>
    </location>
</feature>
<gene>
    <name evidence="2" type="ORF">D9R08_14910</name>
</gene>
<proteinExistence type="predicted"/>
<name>A0A3L9XYI5_9RHOB</name>
<sequence length="97" mass="10365">MPGPKQQTPFTASLGNITWVIAILITFVALPYAYGLTLDWVIGVAMVYSAATGFTSTIGLIWLFLLGMLIYSVVRGALSAALSALGLFIILRLSGRE</sequence>
<protein>
    <submittedName>
        <fullName evidence="2">Uncharacterized protein</fullName>
    </submittedName>
</protein>